<dbReference type="Proteomes" id="UP000267821">
    <property type="component" value="Unassembled WGS sequence"/>
</dbReference>
<name>A0A3N4LUV2_9PEZI</name>
<evidence type="ECO:0000256" key="1">
    <source>
        <dbReference type="SAM" id="Phobius"/>
    </source>
</evidence>
<feature type="transmembrane region" description="Helical" evidence="1">
    <location>
        <begin position="15"/>
        <end position="33"/>
    </location>
</feature>
<evidence type="ECO:0000313" key="2">
    <source>
        <dbReference type="EMBL" id="RPB24972.1"/>
    </source>
</evidence>
<proteinExistence type="predicted"/>
<keyword evidence="3" id="KW-1185">Reference proteome</keyword>
<sequence>MQPSHLRILSTKSSIYIYSFVDLQFVSFMFLYIRSISPLCLQLTLVGHATLSEHQKHNSIGVRRMASWASKRLWYDDGSSVVKGTTYIRD</sequence>
<organism evidence="2 3">
    <name type="scientific">Terfezia boudieri ATCC MYA-4762</name>
    <dbReference type="NCBI Taxonomy" id="1051890"/>
    <lineage>
        <taxon>Eukaryota</taxon>
        <taxon>Fungi</taxon>
        <taxon>Dikarya</taxon>
        <taxon>Ascomycota</taxon>
        <taxon>Pezizomycotina</taxon>
        <taxon>Pezizomycetes</taxon>
        <taxon>Pezizales</taxon>
        <taxon>Pezizaceae</taxon>
        <taxon>Terfezia</taxon>
    </lineage>
</organism>
<keyword evidence="1" id="KW-0812">Transmembrane</keyword>
<keyword evidence="1" id="KW-1133">Transmembrane helix</keyword>
<gene>
    <name evidence="2" type="ORF">L211DRAFT_836835</name>
</gene>
<dbReference type="EMBL" id="ML121539">
    <property type="protein sequence ID" value="RPB24972.1"/>
    <property type="molecule type" value="Genomic_DNA"/>
</dbReference>
<protein>
    <submittedName>
        <fullName evidence="2">Uncharacterized protein</fullName>
    </submittedName>
</protein>
<accession>A0A3N4LUV2</accession>
<dbReference type="InParanoid" id="A0A3N4LUV2"/>
<dbReference type="AlphaFoldDB" id="A0A3N4LUV2"/>
<reference evidence="2 3" key="1">
    <citation type="journal article" date="2018" name="Nat. Ecol. Evol.">
        <title>Pezizomycetes genomes reveal the molecular basis of ectomycorrhizal truffle lifestyle.</title>
        <authorList>
            <person name="Murat C."/>
            <person name="Payen T."/>
            <person name="Noel B."/>
            <person name="Kuo A."/>
            <person name="Morin E."/>
            <person name="Chen J."/>
            <person name="Kohler A."/>
            <person name="Krizsan K."/>
            <person name="Balestrini R."/>
            <person name="Da Silva C."/>
            <person name="Montanini B."/>
            <person name="Hainaut M."/>
            <person name="Levati E."/>
            <person name="Barry K.W."/>
            <person name="Belfiori B."/>
            <person name="Cichocki N."/>
            <person name="Clum A."/>
            <person name="Dockter R.B."/>
            <person name="Fauchery L."/>
            <person name="Guy J."/>
            <person name="Iotti M."/>
            <person name="Le Tacon F."/>
            <person name="Lindquist E.A."/>
            <person name="Lipzen A."/>
            <person name="Malagnac F."/>
            <person name="Mello A."/>
            <person name="Molinier V."/>
            <person name="Miyauchi S."/>
            <person name="Poulain J."/>
            <person name="Riccioni C."/>
            <person name="Rubini A."/>
            <person name="Sitrit Y."/>
            <person name="Splivallo R."/>
            <person name="Traeger S."/>
            <person name="Wang M."/>
            <person name="Zifcakova L."/>
            <person name="Wipf D."/>
            <person name="Zambonelli A."/>
            <person name="Paolocci F."/>
            <person name="Nowrousian M."/>
            <person name="Ottonello S."/>
            <person name="Baldrian P."/>
            <person name="Spatafora J.W."/>
            <person name="Henrissat B."/>
            <person name="Nagy L.G."/>
            <person name="Aury J.M."/>
            <person name="Wincker P."/>
            <person name="Grigoriev I.V."/>
            <person name="Bonfante P."/>
            <person name="Martin F.M."/>
        </authorList>
    </citation>
    <scope>NUCLEOTIDE SEQUENCE [LARGE SCALE GENOMIC DNA]</scope>
    <source>
        <strain evidence="2 3">ATCC MYA-4762</strain>
    </source>
</reference>
<keyword evidence="1" id="KW-0472">Membrane</keyword>
<evidence type="ECO:0000313" key="3">
    <source>
        <dbReference type="Proteomes" id="UP000267821"/>
    </source>
</evidence>